<dbReference type="EMBL" id="LLXL01000383">
    <property type="protein sequence ID" value="PKK73252.1"/>
    <property type="molecule type" value="Genomic_DNA"/>
</dbReference>
<reference evidence="1 2" key="1">
    <citation type="submission" date="2016-04" db="EMBL/GenBank/DDBJ databases">
        <title>Genome analyses suggest a sexual origin of heterokaryosis in a supposedly ancient asexual fungus.</title>
        <authorList>
            <person name="Ropars J."/>
            <person name="Sedzielewska K."/>
            <person name="Noel J."/>
            <person name="Charron P."/>
            <person name="Farinelli L."/>
            <person name="Marton T."/>
            <person name="Kruger M."/>
            <person name="Pelin A."/>
            <person name="Brachmann A."/>
            <person name="Corradi N."/>
        </authorList>
    </citation>
    <scope>NUCLEOTIDE SEQUENCE [LARGE SCALE GENOMIC DNA]</scope>
    <source>
        <strain evidence="1 2">C2</strain>
    </source>
</reference>
<protein>
    <submittedName>
        <fullName evidence="1">Uncharacterized protein</fullName>
    </submittedName>
</protein>
<dbReference type="Proteomes" id="UP000233469">
    <property type="component" value="Unassembled WGS sequence"/>
</dbReference>
<name>A0A2N1NH60_9GLOM</name>
<proteinExistence type="predicted"/>
<sequence length="191" mass="21661">MSQNPNFSSNLRLTDLQSDSRNNFDTFYNHTDSHSMTSNNISQVPFINSLNTISSVPQCCPHVSQSNNYNSNGQPVSNHFVNLPNSTTFDSFQPQVNQCNIFKFEIPGFEIIVRPKSNQVMNLNNLNAQHQFSMNSYSPVAIMPSQLVNQNQNYINGNFVSNSHVNSVNNMNTDNLQYQNHQQLGYNNFQG</sequence>
<evidence type="ECO:0000313" key="1">
    <source>
        <dbReference type="EMBL" id="PKK73252.1"/>
    </source>
</evidence>
<organism evidence="1 2">
    <name type="scientific">Rhizophagus irregularis</name>
    <dbReference type="NCBI Taxonomy" id="588596"/>
    <lineage>
        <taxon>Eukaryota</taxon>
        <taxon>Fungi</taxon>
        <taxon>Fungi incertae sedis</taxon>
        <taxon>Mucoromycota</taxon>
        <taxon>Glomeromycotina</taxon>
        <taxon>Glomeromycetes</taxon>
        <taxon>Glomerales</taxon>
        <taxon>Glomeraceae</taxon>
        <taxon>Rhizophagus</taxon>
    </lineage>
</organism>
<reference evidence="1 2" key="2">
    <citation type="submission" date="2017-10" db="EMBL/GenBank/DDBJ databases">
        <title>Extensive intraspecific genome diversity in a model arbuscular mycorrhizal fungus.</title>
        <authorList>
            <person name="Chen E.C.H."/>
            <person name="Morin E."/>
            <person name="Baudet D."/>
            <person name="Noel J."/>
            <person name="Ndikumana S."/>
            <person name="Charron P."/>
            <person name="St-Onge C."/>
            <person name="Giorgi J."/>
            <person name="Grigoriev I.V."/>
            <person name="Roux C."/>
            <person name="Martin F.M."/>
            <person name="Corradi N."/>
        </authorList>
    </citation>
    <scope>NUCLEOTIDE SEQUENCE [LARGE SCALE GENOMIC DNA]</scope>
    <source>
        <strain evidence="1 2">C2</strain>
    </source>
</reference>
<dbReference type="VEuPathDB" id="FungiDB:FUN_007598"/>
<dbReference type="VEuPathDB" id="FungiDB:RhiirFUN_009174"/>
<dbReference type="VEuPathDB" id="FungiDB:RhiirA1_420815"/>
<accession>A0A2N1NH60</accession>
<gene>
    <name evidence="1" type="ORF">RhiirC2_741083</name>
</gene>
<dbReference type="OrthoDB" id="2347581at2759"/>
<comment type="caution">
    <text evidence="1">The sequence shown here is derived from an EMBL/GenBank/DDBJ whole genome shotgun (WGS) entry which is preliminary data.</text>
</comment>
<evidence type="ECO:0000313" key="2">
    <source>
        <dbReference type="Proteomes" id="UP000233469"/>
    </source>
</evidence>
<dbReference type="AlphaFoldDB" id="A0A2N1NH60"/>